<dbReference type="GO" id="GO:0016020">
    <property type="term" value="C:membrane"/>
    <property type="evidence" value="ECO:0007669"/>
    <property type="project" value="InterPro"/>
</dbReference>
<keyword evidence="2" id="KW-0472">Membrane</keyword>
<feature type="region of interest" description="Disordered" evidence="1">
    <location>
        <begin position="1"/>
        <end position="25"/>
    </location>
</feature>
<keyword evidence="2" id="KW-1133">Transmembrane helix</keyword>
<dbReference type="InterPro" id="IPR005628">
    <property type="entry name" value="GspK"/>
</dbReference>
<name>A0A6B8KDQ3_9HYPH</name>
<evidence type="ECO:0000313" key="4">
    <source>
        <dbReference type="Proteomes" id="UP000309061"/>
    </source>
</evidence>
<evidence type="ECO:0000313" key="3">
    <source>
        <dbReference type="EMBL" id="QGM45151.1"/>
    </source>
</evidence>
<keyword evidence="4" id="KW-1185">Reference proteome</keyword>
<dbReference type="OrthoDB" id="8453960at2"/>
<organism evidence="3 4">
    <name type="scientific">Methylocystis heyeri</name>
    <dbReference type="NCBI Taxonomy" id="391905"/>
    <lineage>
        <taxon>Bacteria</taxon>
        <taxon>Pseudomonadati</taxon>
        <taxon>Pseudomonadota</taxon>
        <taxon>Alphaproteobacteria</taxon>
        <taxon>Hyphomicrobiales</taxon>
        <taxon>Methylocystaceae</taxon>
        <taxon>Methylocystis</taxon>
    </lineage>
</organism>
<dbReference type="EMBL" id="CP046052">
    <property type="protein sequence ID" value="QGM45151.1"/>
    <property type="molecule type" value="Genomic_DNA"/>
</dbReference>
<dbReference type="AlphaFoldDB" id="A0A6B8KDQ3"/>
<reference evidence="3 4" key="1">
    <citation type="submission" date="2019-11" db="EMBL/GenBank/DDBJ databases">
        <title>The genome sequence of Methylocystis heyeri.</title>
        <authorList>
            <person name="Oshkin I.Y."/>
            <person name="Miroshnikov K."/>
            <person name="Dedysh S.N."/>
        </authorList>
    </citation>
    <scope>NUCLEOTIDE SEQUENCE [LARGE SCALE GENOMIC DNA]</scope>
    <source>
        <strain evidence="3 4">H2</strain>
    </source>
</reference>
<dbReference type="PANTHER" id="PTHR38831">
    <property type="entry name" value="TYPE II SECRETION SYSTEM PROTEIN K"/>
    <property type="match status" value="1"/>
</dbReference>
<proteinExistence type="predicted"/>
<dbReference type="GO" id="GO:0009306">
    <property type="term" value="P:protein secretion"/>
    <property type="evidence" value="ECO:0007669"/>
    <property type="project" value="InterPro"/>
</dbReference>
<evidence type="ECO:0000256" key="1">
    <source>
        <dbReference type="SAM" id="MobiDB-lite"/>
    </source>
</evidence>
<gene>
    <name evidence="3" type="ORF">H2LOC_005295</name>
</gene>
<dbReference type="Proteomes" id="UP000309061">
    <property type="component" value="Chromosome"/>
</dbReference>
<accession>A0A6B8KDQ3</accession>
<dbReference type="PANTHER" id="PTHR38831:SF1">
    <property type="entry name" value="TYPE II SECRETION SYSTEM PROTEIN K-RELATED"/>
    <property type="match status" value="1"/>
</dbReference>
<sequence length="350" mass="36977">MKRTAPISMKTRPDSRRSRSRVLRRGTRAGRGAGYALVVVIWGLGIISLMIVSFMTTARMRLQAANNIAGATQADEIAQAAINLAILSLAKERQAVAQAPVQPTGALPVPTAAPQRIIHAGEPSFCGISGAAVALAVEDEGGKVDLNGANQALMKAMLIGFGLGQNDADSAAGAIVAFRSGSGDPGNASALPGKIGGRQSKQELFQTVYELDQVEGFDPSLVRQIIPFVTVHGRRPRVDAETAPPALFGALIGLKPEEVQTLRATPYPNDLDRQDPRFPAAYKQNGDSGIYLIHAESRLGMGQTAVREAIVDLNGDNGALFAIREVRRGELRFLEVLRAAQAQGGLASPC</sequence>
<keyword evidence="2" id="KW-0812">Transmembrane</keyword>
<evidence type="ECO:0000256" key="2">
    <source>
        <dbReference type="SAM" id="Phobius"/>
    </source>
</evidence>
<dbReference type="SUPFAM" id="SSF158544">
    <property type="entry name" value="GspK insert domain-like"/>
    <property type="match status" value="1"/>
</dbReference>
<feature type="transmembrane region" description="Helical" evidence="2">
    <location>
        <begin position="33"/>
        <end position="55"/>
    </location>
</feature>
<protein>
    <submittedName>
        <fullName evidence="3">General secretion pathway protein GspK</fullName>
    </submittedName>
</protein>
<dbReference type="KEGG" id="mhey:H2LOC_005295"/>
<dbReference type="InterPro" id="IPR038072">
    <property type="entry name" value="GspK_central_sf"/>
</dbReference>